<protein>
    <submittedName>
        <fullName evidence="1">Uncharacterized protein</fullName>
    </submittedName>
</protein>
<accession>A0A0F9USL2</accession>
<gene>
    <name evidence="1" type="ORF">LCGC14_0570350</name>
</gene>
<proteinExistence type="predicted"/>
<comment type="caution">
    <text evidence="1">The sequence shown here is derived from an EMBL/GenBank/DDBJ whole genome shotgun (WGS) entry which is preliminary data.</text>
</comment>
<organism evidence="1">
    <name type="scientific">marine sediment metagenome</name>
    <dbReference type="NCBI Taxonomy" id="412755"/>
    <lineage>
        <taxon>unclassified sequences</taxon>
        <taxon>metagenomes</taxon>
        <taxon>ecological metagenomes</taxon>
    </lineage>
</organism>
<evidence type="ECO:0000313" key="1">
    <source>
        <dbReference type="EMBL" id="KKN56623.1"/>
    </source>
</evidence>
<dbReference type="EMBL" id="LAZR01000836">
    <property type="protein sequence ID" value="KKN56623.1"/>
    <property type="molecule type" value="Genomic_DNA"/>
</dbReference>
<reference evidence="1" key="1">
    <citation type="journal article" date="2015" name="Nature">
        <title>Complex archaea that bridge the gap between prokaryotes and eukaryotes.</title>
        <authorList>
            <person name="Spang A."/>
            <person name="Saw J.H."/>
            <person name="Jorgensen S.L."/>
            <person name="Zaremba-Niedzwiedzka K."/>
            <person name="Martijn J."/>
            <person name="Lind A.E."/>
            <person name="van Eijk R."/>
            <person name="Schleper C."/>
            <person name="Guy L."/>
            <person name="Ettema T.J."/>
        </authorList>
    </citation>
    <scope>NUCLEOTIDE SEQUENCE</scope>
</reference>
<dbReference type="AlphaFoldDB" id="A0A0F9USL2"/>
<name>A0A0F9USL2_9ZZZZ</name>
<sequence length="39" mass="4742">MGLNNFIYVKFVNMSKRNFYPIRAEDMISLHFRSQMDKV</sequence>